<evidence type="ECO:0000313" key="2">
    <source>
        <dbReference type="EMBL" id="RXK87377.1"/>
    </source>
</evidence>
<name>A0A4Q1DD18_9BACT</name>
<sequence>MNLVTRIDLLERLGNWMQQNPEQWQAAKEKAGRLNPWFSPGFTNLAVDNIVSRFLQRPLLEAWVKRYHLPDSNTAPAKVGVVMAGNLPLVGFHDFLCVFITGHKIVIKLSSKDEVLLKTIVEQLYEWDERTRDLIQFAEVLKGCDAYIATGSNNSGRYFDFYFGKYPHIIRKNRSSVAILDGKETPDMLSALADDIQLYFGLGCRNVTQLYVPEGYDFIPLLEALKKYDHLADNHKYKHNFDYHLALLIMNSKFYMNNGSVVLAENVSPFSPVSQVHYQYYNQPKETLATELAKDEQIQCVVGVGDIPFGKAQYPELSDYADGVDTMQFLSDLKLQ</sequence>
<proteinExistence type="predicted"/>
<gene>
    <name evidence="2" type="ORF">ESB13_00515</name>
</gene>
<comment type="caution">
    <text evidence="2">The sequence shown here is derived from an EMBL/GenBank/DDBJ whole genome shotgun (WGS) entry which is preliminary data.</text>
</comment>
<protein>
    <submittedName>
        <fullName evidence="2">Acyl-CoA reductase</fullName>
    </submittedName>
</protein>
<evidence type="ECO:0000313" key="3">
    <source>
        <dbReference type="Proteomes" id="UP000290545"/>
    </source>
</evidence>
<reference evidence="2 3" key="1">
    <citation type="submission" date="2019-01" db="EMBL/GenBank/DDBJ databases">
        <title>Filimonas sp. strain TTM-71.</title>
        <authorList>
            <person name="Chen W.-M."/>
        </authorList>
    </citation>
    <scope>NUCLEOTIDE SEQUENCE [LARGE SCALE GENOMIC DNA]</scope>
    <source>
        <strain evidence="2 3">TTM-71</strain>
    </source>
</reference>
<dbReference type="OrthoDB" id="1522941at2"/>
<evidence type="ECO:0000256" key="1">
    <source>
        <dbReference type="ARBA" id="ARBA00022857"/>
    </source>
</evidence>
<keyword evidence="1" id="KW-0521">NADP</keyword>
<organism evidence="2 3">
    <name type="scientific">Filimonas effusa</name>
    <dbReference type="NCBI Taxonomy" id="2508721"/>
    <lineage>
        <taxon>Bacteria</taxon>
        <taxon>Pseudomonadati</taxon>
        <taxon>Bacteroidota</taxon>
        <taxon>Chitinophagia</taxon>
        <taxon>Chitinophagales</taxon>
        <taxon>Chitinophagaceae</taxon>
        <taxon>Filimonas</taxon>
    </lineage>
</organism>
<dbReference type="Proteomes" id="UP000290545">
    <property type="component" value="Unassembled WGS sequence"/>
</dbReference>
<dbReference type="GO" id="GO:0008218">
    <property type="term" value="P:bioluminescence"/>
    <property type="evidence" value="ECO:0007669"/>
    <property type="project" value="InterPro"/>
</dbReference>
<dbReference type="InterPro" id="IPR008670">
    <property type="entry name" value="CoA_reduct_LuxC"/>
</dbReference>
<accession>A0A4Q1DD18</accession>
<dbReference type="EMBL" id="SDHZ01000001">
    <property type="protein sequence ID" value="RXK87377.1"/>
    <property type="molecule type" value="Genomic_DNA"/>
</dbReference>
<dbReference type="Pfam" id="PF05893">
    <property type="entry name" value="LuxC"/>
    <property type="match status" value="1"/>
</dbReference>
<keyword evidence="3" id="KW-1185">Reference proteome</keyword>
<dbReference type="GO" id="GO:0003995">
    <property type="term" value="F:acyl-CoA dehydrogenase activity"/>
    <property type="evidence" value="ECO:0007669"/>
    <property type="project" value="InterPro"/>
</dbReference>
<dbReference type="AlphaFoldDB" id="A0A4Q1DD18"/>